<feature type="compositionally biased region" description="Low complexity" evidence="1">
    <location>
        <begin position="17"/>
        <end position="27"/>
    </location>
</feature>
<feature type="region of interest" description="Disordered" evidence="1">
    <location>
        <begin position="1"/>
        <end position="33"/>
    </location>
</feature>
<feature type="compositionally biased region" description="Low complexity" evidence="1">
    <location>
        <begin position="81"/>
        <end position="92"/>
    </location>
</feature>
<organism evidence="2 3">
    <name type="scientific">Mycobacterium tuberculosis</name>
    <dbReference type="NCBI Taxonomy" id="1773"/>
    <lineage>
        <taxon>Bacteria</taxon>
        <taxon>Bacillati</taxon>
        <taxon>Actinomycetota</taxon>
        <taxon>Actinomycetes</taxon>
        <taxon>Mycobacteriales</taxon>
        <taxon>Mycobacteriaceae</taxon>
        <taxon>Mycobacterium</taxon>
        <taxon>Mycobacterium tuberculosis complex</taxon>
    </lineage>
</organism>
<evidence type="ECO:0000313" key="2">
    <source>
        <dbReference type="EMBL" id="COW44654.1"/>
    </source>
</evidence>
<evidence type="ECO:0000313" key="3">
    <source>
        <dbReference type="Proteomes" id="UP000038802"/>
    </source>
</evidence>
<dbReference type="AlphaFoldDB" id="A0A0U0S4K4"/>
<dbReference type="EMBL" id="CSAE01000526">
    <property type="protein sequence ID" value="COW44654.1"/>
    <property type="molecule type" value="Genomic_DNA"/>
</dbReference>
<feature type="compositionally biased region" description="Basic and acidic residues" evidence="1">
    <location>
        <begin position="63"/>
        <end position="76"/>
    </location>
</feature>
<feature type="region of interest" description="Disordered" evidence="1">
    <location>
        <begin position="47"/>
        <end position="92"/>
    </location>
</feature>
<name>A0A0U0S4K4_MYCTX</name>
<proteinExistence type="predicted"/>
<accession>A0A0U0S4K4</accession>
<dbReference type="Proteomes" id="UP000038802">
    <property type="component" value="Unassembled WGS sequence"/>
</dbReference>
<reference evidence="3" key="1">
    <citation type="submission" date="2015-03" db="EMBL/GenBank/DDBJ databases">
        <authorList>
            <consortium name="Pathogen Informatics"/>
        </authorList>
    </citation>
    <scope>NUCLEOTIDE SEQUENCE [LARGE SCALE GENOMIC DNA]</scope>
    <source>
        <strain evidence="3">K00500041</strain>
    </source>
</reference>
<evidence type="ECO:0000256" key="1">
    <source>
        <dbReference type="SAM" id="MobiDB-lite"/>
    </source>
</evidence>
<sequence length="92" mass="9845">MATSLSEPNSGRMIRPSPSSQSMSKNSAYAEDRPNFKTSHHHAFCSGLPTPTWLGTMSTIRPMPRDRAAADNRARPSEPPSSGDTVVGSVTS</sequence>
<protein>
    <submittedName>
        <fullName evidence="2">Uncharacterized protein</fullName>
    </submittedName>
</protein>
<gene>
    <name evidence="2" type="ORF">ERS007703_03669</name>
</gene>